<dbReference type="Proteomes" id="UP000784700">
    <property type="component" value="Unassembled WGS sequence"/>
</dbReference>
<dbReference type="CDD" id="cd06453">
    <property type="entry name" value="SufS_like"/>
    <property type="match status" value="1"/>
</dbReference>
<evidence type="ECO:0000256" key="1">
    <source>
        <dbReference type="ARBA" id="ARBA00001933"/>
    </source>
</evidence>
<protein>
    <recommendedName>
        <fullName evidence="3">cysteine desulfurase</fullName>
        <ecNumber evidence="3">2.8.1.7</ecNumber>
    </recommendedName>
</protein>
<dbReference type="GO" id="GO:0031071">
    <property type="term" value="F:cysteine desulfurase activity"/>
    <property type="evidence" value="ECO:0007669"/>
    <property type="project" value="UniProtKB-EC"/>
</dbReference>
<dbReference type="GO" id="GO:0006534">
    <property type="term" value="P:cysteine metabolic process"/>
    <property type="evidence" value="ECO:0007669"/>
    <property type="project" value="InterPro"/>
</dbReference>
<dbReference type="Gene3D" id="3.90.1150.10">
    <property type="entry name" value="Aspartate Aminotransferase, domain 1"/>
    <property type="match status" value="1"/>
</dbReference>
<dbReference type="InterPro" id="IPR015424">
    <property type="entry name" value="PyrdxlP-dep_Trfase"/>
</dbReference>
<evidence type="ECO:0000256" key="6">
    <source>
        <dbReference type="ARBA" id="ARBA00050776"/>
    </source>
</evidence>
<keyword evidence="4" id="KW-0808">Transferase</keyword>
<dbReference type="Pfam" id="PF00266">
    <property type="entry name" value="Aminotran_5"/>
    <property type="match status" value="1"/>
</dbReference>
<evidence type="ECO:0000259" key="7">
    <source>
        <dbReference type="Pfam" id="PF00266"/>
    </source>
</evidence>
<evidence type="ECO:0000256" key="5">
    <source>
        <dbReference type="ARBA" id="ARBA00022898"/>
    </source>
</evidence>
<dbReference type="InterPro" id="IPR016454">
    <property type="entry name" value="Cysteine_dSase"/>
</dbReference>
<comment type="cofactor">
    <cofactor evidence="1">
        <name>pyridoxal 5'-phosphate</name>
        <dbReference type="ChEBI" id="CHEBI:597326"/>
    </cofactor>
</comment>
<evidence type="ECO:0000313" key="8">
    <source>
        <dbReference type="EMBL" id="TPR44266.1"/>
    </source>
</evidence>
<dbReference type="PIRSF" id="PIRSF005572">
    <property type="entry name" value="NifS"/>
    <property type="match status" value="1"/>
</dbReference>
<keyword evidence="5" id="KW-0663">Pyridoxal phosphate</keyword>
<organism evidence="8 9">
    <name type="scientific">Apilactobacillus micheneri</name>
    <dbReference type="NCBI Taxonomy" id="1899430"/>
    <lineage>
        <taxon>Bacteria</taxon>
        <taxon>Bacillati</taxon>
        <taxon>Bacillota</taxon>
        <taxon>Bacilli</taxon>
        <taxon>Lactobacillales</taxon>
        <taxon>Lactobacillaceae</taxon>
        <taxon>Apilactobacillus</taxon>
    </lineage>
</organism>
<dbReference type="PANTHER" id="PTHR43586:SF8">
    <property type="entry name" value="CYSTEINE DESULFURASE 1, CHLOROPLASTIC"/>
    <property type="match status" value="1"/>
</dbReference>
<dbReference type="InterPro" id="IPR015421">
    <property type="entry name" value="PyrdxlP-dep_Trfase_major"/>
</dbReference>
<dbReference type="EC" id="2.8.1.7" evidence="3"/>
<dbReference type="EMBL" id="QUBG01000003">
    <property type="protein sequence ID" value="TPR44266.1"/>
    <property type="molecule type" value="Genomic_DNA"/>
</dbReference>
<dbReference type="AlphaFoldDB" id="A0A9Q8INM8"/>
<evidence type="ECO:0000256" key="2">
    <source>
        <dbReference type="ARBA" id="ARBA00010447"/>
    </source>
</evidence>
<dbReference type="InterPro" id="IPR015422">
    <property type="entry name" value="PyrdxlP-dep_Trfase_small"/>
</dbReference>
<proteinExistence type="inferred from homology"/>
<sequence>MDNQEIRNDFPMLIKHPHFIYFDNAATTQKPKSVIDALTNYYENDNFNVHRSVYSAAERTTQMFEACREKVAQFINAKDNKSIVFNAGTTQGINQVANGYYKYHLKKDDEIVVSIAEHHSNLLPWQNLAKQNGAKLTFIDINDDGTLNLNSAKKVITDNTKLVAITAVSNVLGTINNLTELIEIAHQHNADVLIDAAQAAPEIKIDVQKLNPEWLAFSGHKMLAPTGIGILYGKKELLEKMQPTQLGGEMIEHVDKNSFKTKDIPYRLEAGTPNIEGVIGLSKAIDYLDNIGMNNIETICKNLGQYLYDQLIKIDGVSVYGPKQRKTGIVSFNIDKIHPHDAATYLDFNHIAVRAGQHCAEPLTNKLGVNATLRASMYFYNNKNECDKLIQQIIEMRSFFNGA</sequence>
<comment type="catalytic activity">
    <reaction evidence="6">
        <text>(sulfur carrier)-H + L-cysteine = (sulfur carrier)-SH + L-alanine</text>
        <dbReference type="Rhea" id="RHEA:43892"/>
        <dbReference type="Rhea" id="RHEA-COMP:14737"/>
        <dbReference type="Rhea" id="RHEA-COMP:14739"/>
        <dbReference type="ChEBI" id="CHEBI:29917"/>
        <dbReference type="ChEBI" id="CHEBI:35235"/>
        <dbReference type="ChEBI" id="CHEBI:57972"/>
        <dbReference type="ChEBI" id="CHEBI:64428"/>
        <dbReference type="EC" id="2.8.1.7"/>
    </reaction>
</comment>
<comment type="similarity">
    <text evidence="2">Belongs to the class-V pyridoxal-phosphate-dependent aminotransferase family. Csd subfamily.</text>
</comment>
<dbReference type="NCBIfam" id="TIGR01979">
    <property type="entry name" value="sufS"/>
    <property type="match status" value="1"/>
</dbReference>
<feature type="domain" description="Aminotransferase class V" evidence="7">
    <location>
        <begin position="20"/>
        <end position="389"/>
    </location>
</feature>
<evidence type="ECO:0000256" key="3">
    <source>
        <dbReference type="ARBA" id="ARBA00012239"/>
    </source>
</evidence>
<name>A0A9Q8INM8_9LACO</name>
<comment type="caution">
    <text evidence="8">The sequence shown here is derived from an EMBL/GenBank/DDBJ whole genome shotgun (WGS) entry which is preliminary data.</text>
</comment>
<dbReference type="GeneID" id="58108475"/>
<dbReference type="SUPFAM" id="SSF53383">
    <property type="entry name" value="PLP-dependent transferases"/>
    <property type="match status" value="1"/>
</dbReference>
<reference evidence="8" key="1">
    <citation type="submission" date="2018-08" db="EMBL/GenBank/DDBJ databases">
        <title>Comparative genomics of wild bee and flower associated Lactobacillus reveals potential adaptation to the bee host.</title>
        <authorList>
            <person name="Vuong H.Q."/>
            <person name="Mcfrederick Q.S."/>
        </authorList>
    </citation>
    <scope>NUCLEOTIDE SEQUENCE</scope>
    <source>
        <strain evidence="8">HV_63</strain>
    </source>
</reference>
<dbReference type="Gene3D" id="3.40.640.10">
    <property type="entry name" value="Type I PLP-dependent aspartate aminotransferase-like (Major domain)"/>
    <property type="match status" value="1"/>
</dbReference>
<dbReference type="InterPro" id="IPR010970">
    <property type="entry name" value="Cys_dSase_SufS"/>
</dbReference>
<dbReference type="GO" id="GO:0030170">
    <property type="term" value="F:pyridoxal phosphate binding"/>
    <property type="evidence" value="ECO:0007669"/>
    <property type="project" value="InterPro"/>
</dbReference>
<evidence type="ECO:0000256" key="4">
    <source>
        <dbReference type="ARBA" id="ARBA00022679"/>
    </source>
</evidence>
<dbReference type="PANTHER" id="PTHR43586">
    <property type="entry name" value="CYSTEINE DESULFURASE"/>
    <property type="match status" value="1"/>
</dbReference>
<accession>A0A9Q8INM8</accession>
<evidence type="ECO:0000313" key="9">
    <source>
        <dbReference type="Proteomes" id="UP000784700"/>
    </source>
</evidence>
<dbReference type="RefSeq" id="WP_140936247.1">
    <property type="nucleotide sequence ID" value="NZ_QUBF01000003.1"/>
</dbReference>
<dbReference type="InterPro" id="IPR000192">
    <property type="entry name" value="Aminotrans_V_dom"/>
</dbReference>
<gene>
    <name evidence="8" type="ORF">DY130_04290</name>
</gene>